<reference evidence="3 4" key="1">
    <citation type="submission" date="2023-12" db="EMBL/GenBank/DDBJ databases">
        <title>Novel species of the genus Arcicella isolated from rivers.</title>
        <authorList>
            <person name="Lu H."/>
        </authorList>
    </citation>
    <scope>NUCLEOTIDE SEQUENCE [LARGE SCALE GENOMIC DNA]</scope>
    <source>
        <strain evidence="3 4">KCTC 23307</strain>
    </source>
</reference>
<name>A0ABU5QH25_9BACT</name>
<feature type="signal peptide" evidence="2">
    <location>
        <begin position="1"/>
        <end position="24"/>
    </location>
</feature>
<comment type="caution">
    <text evidence="3">The sequence shown here is derived from an EMBL/GenBank/DDBJ whole genome shotgun (WGS) entry which is preliminary data.</text>
</comment>
<feature type="chain" id="PRO_5046315862" evidence="2">
    <location>
        <begin position="25"/>
        <end position="186"/>
    </location>
</feature>
<dbReference type="RefSeq" id="WP_323299065.1">
    <property type="nucleotide sequence ID" value="NZ_JAYFUM010000036.1"/>
</dbReference>
<proteinExistence type="predicted"/>
<sequence>MRLLKLSFGLITIFLAGVSCTSHKVLVSQNDANVSVNSETPIVSQASSTSSMIEAAPKASVPTLYASTTEIASLEETENEVKSEIRTEKVKAAIEKIKAEKSNFKTLASTHKSNFVEKLIVKKLEKKMAKKAAHPVDYRNWNTFLKAGLILLGIGIILAIFGLGGVGGISAFIGLLFVIIGLLAEV</sequence>
<dbReference type="EMBL" id="JAYFUM010000036">
    <property type="protein sequence ID" value="MEA5141913.1"/>
    <property type="molecule type" value="Genomic_DNA"/>
</dbReference>
<evidence type="ECO:0000256" key="1">
    <source>
        <dbReference type="SAM" id="Phobius"/>
    </source>
</evidence>
<feature type="transmembrane region" description="Helical" evidence="1">
    <location>
        <begin position="150"/>
        <end position="183"/>
    </location>
</feature>
<evidence type="ECO:0000256" key="2">
    <source>
        <dbReference type="SAM" id="SignalP"/>
    </source>
</evidence>
<evidence type="ECO:0000313" key="3">
    <source>
        <dbReference type="EMBL" id="MEA5141913.1"/>
    </source>
</evidence>
<keyword evidence="4" id="KW-1185">Reference proteome</keyword>
<keyword evidence="1" id="KW-1133">Transmembrane helix</keyword>
<gene>
    <name evidence="3" type="ORF">VB248_22340</name>
</gene>
<accession>A0ABU5QH25</accession>
<keyword evidence="2" id="KW-0732">Signal</keyword>
<organism evidence="3 4">
    <name type="scientific">Arcicella rigui</name>
    <dbReference type="NCBI Taxonomy" id="797020"/>
    <lineage>
        <taxon>Bacteria</taxon>
        <taxon>Pseudomonadati</taxon>
        <taxon>Bacteroidota</taxon>
        <taxon>Cytophagia</taxon>
        <taxon>Cytophagales</taxon>
        <taxon>Flectobacillaceae</taxon>
        <taxon>Arcicella</taxon>
    </lineage>
</organism>
<dbReference type="Proteomes" id="UP001302949">
    <property type="component" value="Unassembled WGS sequence"/>
</dbReference>
<dbReference type="PROSITE" id="PS51257">
    <property type="entry name" value="PROKAR_LIPOPROTEIN"/>
    <property type="match status" value="1"/>
</dbReference>
<keyword evidence="1" id="KW-0812">Transmembrane</keyword>
<keyword evidence="1" id="KW-0472">Membrane</keyword>
<protein>
    <submittedName>
        <fullName evidence="3">Uncharacterized protein</fullName>
    </submittedName>
</protein>
<evidence type="ECO:0000313" key="4">
    <source>
        <dbReference type="Proteomes" id="UP001302949"/>
    </source>
</evidence>